<reference evidence="1 2" key="1">
    <citation type="submission" date="2020-04" db="EMBL/GenBank/DDBJ databases">
        <authorList>
            <person name="De Canck E."/>
        </authorList>
    </citation>
    <scope>NUCLEOTIDE SEQUENCE [LARGE SCALE GENOMIC DNA]</scope>
    <source>
        <strain evidence="1 2">LMG 22037</strain>
    </source>
</reference>
<dbReference type="EMBL" id="CADIKB010000040">
    <property type="protein sequence ID" value="CAB3730074.1"/>
    <property type="molecule type" value="Genomic_DNA"/>
</dbReference>
<evidence type="ECO:0000313" key="1">
    <source>
        <dbReference type="EMBL" id="CAB3730074.1"/>
    </source>
</evidence>
<proteinExistence type="predicted"/>
<accession>A0A6J5C9J7</accession>
<gene>
    <name evidence="1" type="ORF">LMG22037_05502</name>
</gene>
<dbReference type="Proteomes" id="UP000494249">
    <property type="component" value="Unassembled WGS sequence"/>
</dbReference>
<organism evidence="1 2">
    <name type="scientific">Paraburkholderia phenoliruptrix</name>
    <dbReference type="NCBI Taxonomy" id="252970"/>
    <lineage>
        <taxon>Bacteria</taxon>
        <taxon>Pseudomonadati</taxon>
        <taxon>Pseudomonadota</taxon>
        <taxon>Betaproteobacteria</taxon>
        <taxon>Burkholderiales</taxon>
        <taxon>Burkholderiaceae</taxon>
        <taxon>Paraburkholderia</taxon>
    </lineage>
</organism>
<name>A0A6J5C9J7_9BURK</name>
<protein>
    <submittedName>
        <fullName evidence="1">Uncharacterized protein</fullName>
    </submittedName>
</protein>
<dbReference type="AlphaFoldDB" id="A0A6J5C9J7"/>
<sequence>MQSEMTVQSAVQEVKAAPSELVKMCDDELDAVRLCIQLSKFTQDFIGKRLSIDKGYMTRLLQGNAGALMQKRIALMRLCGTYAPVQFECAELGLVPVPADEYERLVAAAAQLESVKMNGTRKAS</sequence>
<evidence type="ECO:0000313" key="2">
    <source>
        <dbReference type="Proteomes" id="UP000494249"/>
    </source>
</evidence>